<dbReference type="EMBL" id="JWJG01000028">
    <property type="protein sequence ID" value="KIF83468.1"/>
    <property type="molecule type" value="Genomic_DNA"/>
</dbReference>
<dbReference type="RefSeq" id="WP_040042148.1">
    <property type="nucleotide sequence ID" value="NZ_JWJG01000028.1"/>
</dbReference>
<organism evidence="3 4">
    <name type="scientific">Noviherbaspirillum autotrophicum</name>
    <dbReference type="NCBI Taxonomy" id="709839"/>
    <lineage>
        <taxon>Bacteria</taxon>
        <taxon>Pseudomonadati</taxon>
        <taxon>Pseudomonadota</taxon>
        <taxon>Betaproteobacteria</taxon>
        <taxon>Burkholderiales</taxon>
        <taxon>Oxalobacteraceae</taxon>
        <taxon>Noviherbaspirillum</taxon>
    </lineage>
</organism>
<sequence length="320" mass="35496">MNVNTRTWLLLVTTLPTAGATARMRLWRGIKALGCVALRDGAYLLPEGSKRAAALSKLAGQTNADGGQAWVVHLAARSADDDAAFHALFSRAEEYADFASRLAQARKALASQRTAELARTLKRLRKDLEAIQGIDFFPNESSLAAQTAWADFQEAVETILSPDEPHAEIRTIPRLARTNYQGRTWATRRHLWVDRVASAWLIQRFIDREAKFLWLDSPAHCPPEALGFDFNGAAFTHVGDKVTFEVLLESFDLEKDRGLSPIAALVHFLDVGGTVPPEATGLEAILSGTRDRLRDDDDLLREFSHVLDSLHRHYSKEAAT</sequence>
<protein>
    <submittedName>
        <fullName evidence="3">ChrB</fullName>
    </submittedName>
</protein>
<dbReference type="Pfam" id="PF20229">
    <property type="entry name" value="ChrB_N"/>
    <property type="match status" value="1"/>
</dbReference>
<feature type="domain" description="ChrB C-terminal" evidence="1">
    <location>
        <begin position="185"/>
        <end position="313"/>
    </location>
</feature>
<accession>A0A0C1Y956</accession>
<name>A0A0C1Y956_9BURK</name>
<dbReference type="OrthoDB" id="6605953at2"/>
<dbReference type="InterPro" id="IPR046858">
    <property type="entry name" value="ChrB_N"/>
</dbReference>
<dbReference type="Pfam" id="PF09828">
    <property type="entry name" value="ChrB_C"/>
    <property type="match status" value="1"/>
</dbReference>
<dbReference type="AlphaFoldDB" id="A0A0C1Y956"/>
<dbReference type="Proteomes" id="UP000031572">
    <property type="component" value="Unassembled WGS sequence"/>
</dbReference>
<proteinExistence type="predicted"/>
<evidence type="ECO:0000259" key="2">
    <source>
        <dbReference type="Pfam" id="PF20229"/>
    </source>
</evidence>
<dbReference type="InterPro" id="IPR018634">
    <property type="entry name" value="ChrB_C"/>
</dbReference>
<evidence type="ECO:0000313" key="4">
    <source>
        <dbReference type="Proteomes" id="UP000031572"/>
    </source>
</evidence>
<comment type="caution">
    <text evidence="3">The sequence shown here is derived from an EMBL/GenBank/DDBJ whole genome shotgun (WGS) entry which is preliminary data.</text>
</comment>
<evidence type="ECO:0000259" key="1">
    <source>
        <dbReference type="Pfam" id="PF09828"/>
    </source>
</evidence>
<gene>
    <name evidence="3" type="ORF">TSA66_03465</name>
</gene>
<evidence type="ECO:0000313" key="3">
    <source>
        <dbReference type="EMBL" id="KIF83468.1"/>
    </source>
</evidence>
<dbReference type="STRING" id="709839.TSA66_03465"/>
<keyword evidence="4" id="KW-1185">Reference proteome</keyword>
<feature type="domain" description="ChrB N-terminal" evidence="2">
    <location>
        <begin position="23"/>
        <end position="157"/>
    </location>
</feature>
<reference evidence="3 4" key="1">
    <citation type="submission" date="2014-12" db="EMBL/GenBank/DDBJ databases">
        <title>Denitrispirillum autotrophicum gen. nov., sp. nov., Denitrifying, Facultatively Autotrophic Bacteria Isolated from Rice Paddy Soil.</title>
        <authorList>
            <person name="Ishii S."/>
            <person name="Ashida N."/>
            <person name="Ohno H."/>
            <person name="Otsuka S."/>
            <person name="Yokota A."/>
            <person name="Senoo K."/>
        </authorList>
    </citation>
    <scope>NUCLEOTIDE SEQUENCE [LARGE SCALE GENOMIC DNA]</scope>
    <source>
        <strain evidence="3 4">TSA66</strain>
    </source>
</reference>